<evidence type="ECO:0000313" key="5">
    <source>
        <dbReference type="Proteomes" id="UP000219514"/>
    </source>
</evidence>
<dbReference type="InterPro" id="IPR007484">
    <property type="entry name" value="Peptidase_M28"/>
</dbReference>
<dbReference type="PANTHER" id="PTHR12147:SF26">
    <property type="entry name" value="PEPTIDASE M28 DOMAIN-CONTAINING PROTEIN"/>
    <property type="match status" value="1"/>
</dbReference>
<protein>
    <submittedName>
        <fullName evidence="4">PA domain-containing protein</fullName>
    </submittedName>
</protein>
<gene>
    <name evidence="4" type="ORF">SAMN06893097_105241</name>
</gene>
<dbReference type="Pfam" id="PF02225">
    <property type="entry name" value="PA"/>
    <property type="match status" value="1"/>
</dbReference>
<evidence type="ECO:0000256" key="1">
    <source>
        <dbReference type="SAM" id="SignalP"/>
    </source>
</evidence>
<evidence type="ECO:0000259" key="2">
    <source>
        <dbReference type="Pfam" id="PF02225"/>
    </source>
</evidence>
<feature type="domain" description="PA" evidence="2">
    <location>
        <begin position="144"/>
        <end position="237"/>
    </location>
</feature>
<dbReference type="SUPFAM" id="SSF52025">
    <property type="entry name" value="PA domain"/>
    <property type="match status" value="1"/>
</dbReference>
<evidence type="ECO:0000313" key="4">
    <source>
        <dbReference type="EMBL" id="SNX96900.1"/>
    </source>
</evidence>
<organism evidence="4 5">
    <name type="scientific">Geodermatophilus sabuli</name>
    <dbReference type="NCBI Taxonomy" id="1564158"/>
    <lineage>
        <taxon>Bacteria</taxon>
        <taxon>Bacillati</taxon>
        <taxon>Actinomycetota</taxon>
        <taxon>Actinomycetes</taxon>
        <taxon>Geodermatophilales</taxon>
        <taxon>Geodermatophilaceae</taxon>
        <taxon>Geodermatophilus</taxon>
    </lineage>
</organism>
<dbReference type="SUPFAM" id="SSF53187">
    <property type="entry name" value="Zn-dependent exopeptidases"/>
    <property type="match status" value="1"/>
</dbReference>
<evidence type="ECO:0000259" key="3">
    <source>
        <dbReference type="Pfam" id="PF04389"/>
    </source>
</evidence>
<accession>A0A285ED29</accession>
<dbReference type="Pfam" id="PF04389">
    <property type="entry name" value="Peptidase_M28"/>
    <property type="match status" value="1"/>
</dbReference>
<feature type="signal peptide" evidence="1">
    <location>
        <begin position="1"/>
        <end position="24"/>
    </location>
</feature>
<feature type="chain" id="PRO_5038796838" evidence="1">
    <location>
        <begin position="25"/>
        <end position="520"/>
    </location>
</feature>
<sequence>MHPHLRRRWAAPVLLALVSPALVASPAAATNPDTSALRDAVTVEGVSEHLDALQKIAEENGGTRVSGTAGYDASGDYVADRLLDAGYRVTEQEFTFPYFEQTAPATFARTAPTERAYAAEEFAVAQFSGSGAASAPLQAVADNLVPPPPEPNSSNAGCQAEDYAGFQAGNIALVQRGTCTFGEKALAAAAAGASALIIFNEGQEGRTEVVQGTLGGPLPEGSDIPVIGTTYAIGEELTTLLGAGEVRVDITTATLSEQRTTSNYLAETRTGRTEEVVVVGAHLDSVSEGPGINDNGSGSATVLEIAEQFAALDVQPRNAVRFAFWGAEESGLLGSTHYVAGLTEQERADIALNLNFDMLGSPNFARFVYDGDGSDTPVAGPPGSADIERVFLDHFAAAGLAAEPTEFSGRSDYGPFIAVGIPAGGLFSGAEGIKTEAQVALYGGTAGVAYDACYHQACDDIANVSEQSLSELGDAAAHATLWFASAETLPGAAPAEAAVAGGGAAGGGAVSGGHDGHADR</sequence>
<dbReference type="AlphaFoldDB" id="A0A285ED29"/>
<dbReference type="InterPro" id="IPR045175">
    <property type="entry name" value="M28_fam"/>
</dbReference>
<keyword evidence="1" id="KW-0732">Signal</keyword>
<dbReference type="GO" id="GO:0008235">
    <property type="term" value="F:metalloexopeptidase activity"/>
    <property type="evidence" value="ECO:0007669"/>
    <property type="project" value="InterPro"/>
</dbReference>
<dbReference type="EMBL" id="OBDO01000005">
    <property type="protein sequence ID" value="SNX96900.1"/>
    <property type="molecule type" value="Genomic_DNA"/>
</dbReference>
<dbReference type="Gene3D" id="3.50.30.30">
    <property type="match status" value="1"/>
</dbReference>
<name>A0A285ED29_9ACTN</name>
<keyword evidence="5" id="KW-1185">Reference proteome</keyword>
<dbReference type="RefSeq" id="WP_216359727.1">
    <property type="nucleotide sequence ID" value="NZ_JACHXB010000001.1"/>
</dbReference>
<dbReference type="Proteomes" id="UP000219514">
    <property type="component" value="Unassembled WGS sequence"/>
</dbReference>
<dbReference type="Gene3D" id="3.40.630.10">
    <property type="entry name" value="Zn peptidases"/>
    <property type="match status" value="1"/>
</dbReference>
<dbReference type="InterPro" id="IPR003137">
    <property type="entry name" value="PA_domain"/>
</dbReference>
<feature type="domain" description="Peptidase M28" evidence="3">
    <location>
        <begin position="263"/>
        <end position="479"/>
    </location>
</feature>
<dbReference type="InterPro" id="IPR046450">
    <property type="entry name" value="PA_dom_sf"/>
</dbReference>
<reference evidence="4 5" key="1">
    <citation type="submission" date="2017-09" db="EMBL/GenBank/DDBJ databases">
        <authorList>
            <person name="Ehlers B."/>
            <person name="Leendertz F.H."/>
        </authorList>
    </citation>
    <scope>NUCLEOTIDE SEQUENCE [LARGE SCALE GENOMIC DNA]</scope>
    <source>
        <strain evidence="4 5">DSM 46844</strain>
    </source>
</reference>
<dbReference type="PANTHER" id="PTHR12147">
    <property type="entry name" value="METALLOPEPTIDASE M28 FAMILY MEMBER"/>
    <property type="match status" value="1"/>
</dbReference>
<proteinExistence type="predicted"/>
<dbReference type="GO" id="GO:0006508">
    <property type="term" value="P:proteolysis"/>
    <property type="evidence" value="ECO:0007669"/>
    <property type="project" value="InterPro"/>
</dbReference>